<dbReference type="Proteomes" id="UP000030853">
    <property type="component" value="Unassembled WGS sequence"/>
</dbReference>
<dbReference type="EMBL" id="JTJJ01000159">
    <property type="protein sequence ID" value="KHJ65138.1"/>
    <property type="molecule type" value="Genomic_DNA"/>
</dbReference>
<evidence type="ECO:0000313" key="1">
    <source>
        <dbReference type="EMBL" id="KHJ65138.1"/>
    </source>
</evidence>
<gene>
    <name evidence="1" type="ORF">QU24_26195</name>
</gene>
<sequence>MARLIANGMTRLSGEFYSLKGRSQSLADNILKRFIQTSLEDGDLFCLLSDPLQRRVQDRF</sequence>
<organism evidence="1 2">
    <name type="scientific">Pantoea rodasii</name>
    <dbReference type="NCBI Taxonomy" id="1076549"/>
    <lineage>
        <taxon>Bacteria</taxon>
        <taxon>Pseudomonadati</taxon>
        <taxon>Pseudomonadota</taxon>
        <taxon>Gammaproteobacteria</taxon>
        <taxon>Enterobacterales</taxon>
        <taxon>Erwiniaceae</taxon>
        <taxon>Pantoea</taxon>
    </lineage>
</organism>
<proteinExistence type="predicted"/>
<accession>A0A0B1QWK4</accession>
<evidence type="ECO:0000313" key="2">
    <source>
        <dbReference type="Proteomes" id="UP000030853"/>
    </source>
</evidence>
<protein>
    <submittedName>
        <fullName evidence="1">Uncharacterized protein</fullName>
    </submittedName>
</protein>
<dbReference type="AlphaFoldDB" id="A0A0B1QWK4"/>
<name>A0A0B1QWK4_9GAMM</name>
<reference evidence="1 2" key="1">
    <citation type="submission" date="2014-11" db="EMBL/GenBank/DDBJ databases">
        <title>Genome sequencing of Pantoea rodasii ND03.</title>
        <authorList>
            <person name="Muhamad Yunos N.Y."/>
            <person name="Chan K.-G."/>
        </authorList>
    </citation>
    <scope>NUCLEOTIDE SEQUENCE [LARGE SCALE GENOMIC DNA]</scope>
    <source>
        <strain evidence="1 2">ND03</strain>
    </source>
</reference>
<comment type="caution">
    <text evidence="1">The sequence shown here is derived from an EMBL/GenBank/DDBJ whole genome shotgun (WGS) entry which is preliminary data.</text>
</comment>